<dbReference type="PANTHER" id="PTHR37828">
    <property type="entry name" value="GSR2449 PROTEIN"/>
    <property type="match status" value="1"/>
</dbReference>
<gene>
    <name evidence="3" type="ORF">J2Z37_000355</name>
</gene>
<dbReference type="Pfam" id="PF03795">
    <property type="entry name" value="YCII"/>
    <property type="match status" value="1"/>
</dbReference>
<dbReference type="InterPro" id="IPR011008">
    <property type="entry name" value="Dimeric_a/b-barrel"/>
</dbReference>
<evidence type="ECO:0000256" key="1">
    <source>
        <dbReference type="ARBA" id="ARBA00007689"/>
    </source>
</evidence>
<name>A0ABS4GJC9_9BACL</name>
<feature type="domain" description="YCII-related" evidence="2">
    <location>
        <begin position="14"/>
        <end position="83"/>
    </location>
</feature>
<evidence type="ECO:0000313" key="4">
    <source>
        <dbReference type="Proteomes" id="UP001519343"/>
    </source>
</evidence>
<dbReference type="PANTHER" id="PTHR37828:SF1">
    <property type="entry name" value="YCII-RELATED DOMAIN-CONTAINING PROTEIN"/>
    <property type="match status" value="1"/>
</dbReference>
<keyword evidence="4" id="KW-1185">Reference proteome</keyword>
<protein>
    <submittedName>
        <fullName evidence="3">Uncharacterized protein YciI</fullName>
    </submittedName>
</protein>
<dbReference type="Gene3D" id="3.30.70.1060">
    <property type="entry name" value="Dimeric alpha+beta barrel"/>
    <property type="match status" value="1"/>
</dbReference>
<dbReference type="EMBL" id="JAGGKT010000001">
    <property type="protein sequence ID" value="MBP1930368.1"/>
    <property type="molecule type" value="Genomic_DNA"/>
</dbReference>
<evidence type="ECO:0000313" key="3">
    <source>
        <dbReference type="EMBL" id="MBP1930368.1"/>
    </source>
</evidence>
<proteinExistence type="inferred from homology"/>
<sequence>MKYFSVFLPMLNSEKSDRFQTQHLEFLRKLKLEGRVYAHGQFVDGAGELVIYQADSYKQVESCVKRDPYVVEQARDYEIHEWEMVIENQ</sequence>
<accession>A0ABS4GJC9</accession>
<reference evidence="3 4" key="1">
    <citation type="submission" date="2021-03" db="EMBL/GenBank/DDBJ databases">
        <title>Genomic Encyclopedia of Type Strains, Phase IV (KMG-IV): sequencing the most valuable type-strain genomes for metagenomic binning, comparative biology and taxonomic classification.</title>
        <authorList>
            <person name="Goeker M."/>
        </authorList>
    </citation>
    <scope>NUCLEOTIDE SEQUENCE [LARGE SCALE GENOMIC DNA]</scope>
    <source>
        <strain evidence="3 4">DSM 24738</strain>
    </source>
</reference>
<comment type="caution">
    <text evidence="3">The sequence shown here is derived from an EMBL/GenBank/DDBJ whole genome shotgun (WGS) entry which is preliminary data.</text>
</comment>
<organism evidence="3 4">
    <name type="scientific">Ammoniphilus resinae</name>
    <dbReference type="NCBI Taxonomy" id="861532"/>
    <lineage>
        <taxon>Bacteria</taxon>
        <taxon>Bacillati</taxon>
        <taxon>Bacillota</taxon>
        <taxon>Bacilli</taxon>
        <taxon>Bacillales</taxon>
        <taxon>Paenibacillaceae</taxon>
        <taxon>Aneurinibacillus group</taxon>
        <taxon>Ammoniphilus</taxon>
    </lineage>
</organism>
<dbReference type="InterPro" id="IPR005545">
    <property type="entry name" value="YCII"/>
</dbReference>
<dbReference type="SUPFAM" id="SSF54909">
    <property type="entry name" value="Dimeric alpha+beta barrel"/>
    <property type="match status" value="1"/>
</dbReference>
<dbReference type="Proteomes" id="UP001519343">
    <property type="component" value="Unassembled WGS sequence"/>
</dbReference>
<comment type="similarity">
    <text evidence="1">Belongs to the YciI family.</text>
</comment>
<evidence type="ECO:0000259" key="2">
    <source>
        <dbReference type="Pfam" id="PF03795"/>
    </source>
</evidence>